<dbReference type="EMBL" id="CP000910">
    <property type="protein sequence ID" value="ABY24814.1"/>
    <property type="molecule type" value="Genomic_DNA"/>
</dbReference>
<dbReference type="STRING" id="288705.RSal33209_3093"/>
<keyword evidence="1" id="KW-0012">Acyltransferase</keyword>
<name>A9WUE3_RENSM</name>
<dbReference type="KEGG" id="rsa:RSal33209_3093"/>
<dbReference type="AlphaFoldDB" id="A9WUE3"/>
<keyword evidence="2" id="KW-1185">Reference proteome</keyword>
<dbReference type="InterPro" id="IPR016039">
    <property type="entry name" value="Thiolase-like"/>
</dbReference>
<dbReference type="GO" id="GO:0004315">
    <property type="term" value="F:3-oxoacyl-[acyl-carrier-protein] synthase activity"/>
    <property type="evidence" value="ECO:0007669"/>
    <property type="project" value="UniProtKB-EC"/>
</dbReference>
<sequence length="54" mass="5752">MAEEVIPPTTNITEVDPEISLDIVTTLRPHRSAHAVVNAFGFGGHNATVVLSLN</sequence>
<gene>
    <name evidence="1" type="ordered locus">RSal33209_3093</name>
</gene>
<dbReference type="HOGENOM" id="CLU_3047237_0_0_11"/>
<dbReference type="eggNOG" id="COG0304">
    <property type="taxonomic scope" value="Bacteria"/>
</dbReference>
<dbReference type="Proteomes" id="UP000002007">
    <property type="component" value="Chromosome"/>
</dbReference>
<dbReference type="EC" id="2.3.1.41" evidence="1"/>
<keyword evidence="1" id="KW-0808">Transferase</keyword>
<accession>A9WUE3</accession>
<proteinExistence type="predicted"/>
<dbReference type="Gene3D" id="3.40.47.10">
    <property type="match status" value="1"/>
</dbReference>
<evidence type="ECO:0000313" key="1">
    <source>
        <dbReference type="EMBL" id="ABY24814.1"/>
    </source>
</evidence>
<protein>
    <submittedName>
        <fullName evidence="1">3-oxoacyl-[acyl-carrier-protein] synthase</fullName>
        <ecNumber evidence="1">2.3.1.41</ecNumber>
    </submittedName>
</protein>
<dbReference type="SUPFAM" id="SSF53901">
    <property type="entry name" value="Thiolase-like"/>
    <property type="match status" value="1"/>
</dbReference>
<organism evidence="1 2">
    <name type="scientific">Renibacterium salmoninarum (strain ATCC 33209 / DSM 20767 / JCM 11484 / NBRC 15589 / NCIMB 2235)</name>
    <dbReference type="NCBI Taxonomy" id="288705"/>
    <lineage>
        <taxon>Bacteria</taxon>
        <taxon>Bacillati</taxon>
        <taxon>Actinomycetota</taxon>
        <taxon>Actinomycetes</taxon>
        <taxon>Micrococcales</taxon>
        <taxon>Micrococcaceae</taxon>
        <taxon>Renibacterium</taxon>
    </lineage>
</organism>
<evidence type="ECO:0000313" key="2">
    <source>
        <dbReference type="Proteomes" id="UP000002007"/>
    </source>
</evidence>
<reference evidence="2" key="1">
    <citation type="journal article" date="2008" name="J. Bacteriol.">
        <title>Genome sequence of the fish pathogen Renibacterium salmoninarum suggests reductive evolution away from an environmental Arthrobacter ancestor.</title>
        <authorList>
            <person name="Wiens G.D."/>
            <person name="Rockey D.D."/>
            <person name="Wu Z."/>
            <person name="Chang J."/>
            <person name="Levy R."/>
            <person name="Crane S."/>
            <person name="Chen D.S."/>
            <person name="Capri G.R."/>
            <person name="Burnett J.R."/>
            <person name="Sudheesh P.S."/>
            <person name="Schipma M.J."/>
            <person name="Burd H."/>
            <person name="Bhattacharyya A."/>
            <person name="Rhodes L.D."/>
            <person name="Kaul R."/>
            <person name="Strom M.S."/>
        </authorList>
    </citation>
    <scope>NUCLEOTIDE SEQUENCE [LARGE SCALE GENOMIC DNA]</scope>
    <source>
        <strain evidence="2">ATCC 33209 / DSM 20767 / JCM 11484 / NBRC 15589 / NCIMB 2235</strain>
    </source>
</reference>
<dbReference type="RefSeq" id="WP_012246458.1">
    <property type="nucleotide sequence ID" value="NC_010168.1"/>
</dbReference>